<gene>
    <name evidence="3" type="primary">ygfA</name>
    <name evidence="3" type="ORF">GCM10007103_17020</name>
</gene>
<keyword evidence="2" id="KW-0479">Metal-binding</keyword>
<evidence type="ECO:0000256" key="2">
    <source>
        <dbReference type="RuleBase" id="RU361279"/>
    </source>
</evidence>
<keyword evidence="2" id="KW-0460">Magnesium</keyword>
<keyword evidence="4" id="KW-1185">Reference proteome</keyword>
<dbReference type="GO" id="GO:0009396">
    <property type="term" value="P:folic acid-containing compound biosynthetic process"/>
    <property type="evidence" value="ECO:0007669"/>
    <property type="project" value="TreeGrafter"/>
</dbReference>
<dbReference type="Proteomes" id="UP000610456">
    <property type="component" value="Unassembled WGS sequence"/>
</dbReference>
<dbReference type="PANTHER" id="PTHR23407:SF11">
    <property type="entry name" value="CHROMOSOME UNDETERMINED SCAFFOLD_24, WHOLE GENOME SHOTGUN SEQUENCE"/>
    <property type="match status" value="1"/>
</dbReference>
<dbReference type="GO" id="GO:0030272">
    <property type="term" value="F:5-formyltetrahydrofolate cyclo-ligase activity"/>
    <property type="evidence" value="ECO:0007669"/>
    <property type="project" value="UniProtKB-EC"/>
</dbReference>
<dbReference type="EMBL" id="BMXB01000005">
    <property type="protein sequence ID" value="GHA36133.1"/>
    <property type="molecule type" value="Genomic_DNA"/>
</dbReference>
<dbReference type="AlphaFoldDB" id="A0A918SFI8"/>
<evidence type="ECO:0000313" key="4">
    <source>
        <dbReference type="Proteomes" id="UP000610456"/>
    </source>
</evidence>
<dbReference type="Pfam" id="PF01812">
    <property type="entry name" value="5-FTHF_cyc-lig"/>
    <property type="match status" value="1"/>
</dbReference>
<evidence type="ECO:0000256" key="1">
    <source>
        <dbReference type="PIRSR" id="PIRSR006806-1"/>
    </source>
</evidence>
<dbReference type="InterPro" id="IPR037171">
    <property type="entry name" value="NagB/RpiA_transferase-like"/>
</dbReference>
<dbReference type="InterPro" id="IPR002698">
    <property type="entry name" value="FTHF_cligase"/>
</dbReference>
<proteinExistence type="inferred from homology"/>
<feature type="binding site" evidence="1">
    <location>
        <position position="55"/>
    </location>
    <ligand>
        <name>substrate</name>
    </ligand>
</feature>
<accession>A0A918SFI8</accession>
<comment type="catalytic activity">
    <reaction evidence="2">
        <text>(6S)-5-formyl-5,6,7,8-tetrahydrofolate + ATP = (6R)-5,10-methenyltetrahydrofolate + ADP + phosphate</text>
        <dbReference type="Rhea" id="RHEA:10488"/>
        <dbReference type="ChEBI" id="CHEBI:30616"/>
        <dbReference type="ChEBI" id="CHEBI:43474"/>
        <dbReference type="ChEBI" id="CHEBI:57455"/>
        <dbReference type="ChEBI" id="CHEBI:57457"/>
        <dbReference type="ChEBI" id="CHEBI:456216"/>
        <dbReference type="EC" id="6.3.3.2"/>
    </reaction>
</comment>
<dbReference type="InterPro" id="IPR024185">
    <property type="entry name" value="FTHF_cligase-like_sf"/>
</dbReference>
<dbReference type="RefSeq" id="WP_189604311.1">
    <property type="nucleotide sequence ID" value="NZ_BMXB01000005.1"/>
</dbReference>
<reference evidence="3" key="2">
    <citation type="submission" date="2020-09" db="EMBL/GenBank/DDBJ databases">
        <authorList>
            <person name="Sun Q."/>
            <person name="Kim S."/>
        </authorList>
    </citation>
    <scope>NUCLEOTIDE SEQUENCE</scope>
    <source>
        <strain evidence="3">KCTC 12719</strain>
    </source>
</reference>
<keyword evidence="1 2" id="KW-0067">ATP-binding</keyword>
<dbReference type="PIRSF" id="PIRSF006806">
    <property type="entry name" value="FTHF_cligase"/>
    <property type="match status" value="1"/>
</dbReference>
<comment type="caution">
    <text evidence="3">The sequence shown here is derived from an EMBL/GenBank/DDBJ whole genome shotgun (WGS) entry which is preliminary data.</text>
</comment>
<protein>
    <recommendedName>
        <fullName evidence="2">5-formyltetrahydrofolate cyclo-ligase</fullName>
        <ecNumber evidence="2">6.3.3.2</ecNumber>
    </recommendedName>
</protein>
<dbReference type="GO" id="GO:0005524">
    <property type="term" value="F:ATP binding"/>
    <property type="evidence" value="ECO:0007669"/>
    <property type="project" value="UniProtKB-KW"/>
</dbReference>
<dbReference type="GO" id="GO:0035999">
    <property type="term" value="P:tetrahydrofolate interconversion"/>
    <property type="evidence" value="ECO:0007669"/>
    <property type="project" value="TreeGrafter"/>
</dbReference>
<keyword evidence="1 2" id="KW-0547">Nucleotide-binding</keyword>
<comment type="similarity">
    <text evidence="2">Belongs to the 5-formyltetrahydrofolate cyclo-ligase family.</text>
</comment>
<feature type="binding site" evidence="1">
    <location>
        <begin position="3"/>
        <end position="7"/>
    </location>
    <ligand>
        <name>ATP</name>
        <dbReference type="ChEBI" id="CHEBI:30616"/>
    </ligand>
</feature>
<organism evidence="3 4">
    <name type="scientific">Salinimicrobium marinum</name>
    <dbReference type="NCBI Taxonomy" id="680283"/>
    <lineage>
        <taxon>Bacteria</taxon>
        <taxon>Pseudomonadati</taxon>
        <taxon>Bacteroidota</taxon>
        <taxon>Flavobacteriia</taxon>
        <taxon>Flavobacteriales</taxon>
        <taxon>Flavobacteriaceae</taxon>
        <taxon>Salinimicrobium</taxon>
    </lineage>
</organism>
<feature type="binding site" evidence="1">
    <location>
        <position position="50"/>
    </location>
    <ligand>
        <name>substrate</name>
    </ligand>
</feature>
<dbReference type="GO" id="GO:0046872">
    <property type="term" value="F:metal ion binding"/>
    <property type="evidence" value="ECO:0007669"/>
    <property type="project" value="UniProtKB-KW"/>
</dbReference>
<dbReference type="Gene3D" id="3.40.50.10420">
    <property type="entry name" value="NagB/RpiA/CoA transferase-like"/>
    <property type="match status" value="1"/>
</dbReference>
<dbReference type="NCBIfam" id="TIGR02727">
    <property type="entry name" value="MTHFS_bact"/>
    <property type="match status" value="1"/>
</dbReference>
<reference evidence="3" key="1">
    <citation type="journal article" date="2014" name="Int. J. Syst. Evol. Microbiol.">
        <title>Complete genome sequence of Corynebacterium casei LMG S-19264T (=DSM 44701T), isolated from a smear-ripened cheese.</title>
        <authorList>
            <consortium name="US DOE Joint Genome Institute (JGI-PGF)"/>
            <person name="Walter F."/>
            <person name="Albersmeier A."/>
            <person name="Kalinowski J."/>
            <person name="Ruckert C."/>
        </authorList>
    </citation>
    <scope>NUCLEOTIDE SEQUENCE</scope>
    <source>
        <strain evidence="3">KCTC 12719</strain>
    </source>
</reference>
<evidence type="ECO:0000313" key="3">
    <source>
        <dbReference type="EMBL" id="GHA36133.1"/>
    </source>
</evidence>
<feature type="binding site" evidence="1">
    <location>
        <begin position="132"/>
        <end position="140"/>
    </location>
    <ligand>
        <name>ATP</name>
        <dbReference type="ChEBI" id="CHEBI:30616"/>
    </ligand>
</feature>
<sequence>MKKNELRLRYKKLREDFSSEEIEDKSLEIANNLLKIPIWEYTYYHLFLSIANKREVNTETILHILQGKDKNVVVSKSDFENFRMVNYLLTDSTVLKQNEYGIPEPVDGIEIPPQNIEVVFIPLLAFDEKGNRIGYGKGFYDRFLDSCTGETVKVGLSFFEAEPIISEVSENDIPLDYCVTPGKIYSFKNL</sequence>
<name>A0A918SFI8_9FLAO</name>
<dbReference type="SUPFAM" id="SSF100950">
    <property type="entry name" value="NagB/RpiA/CoA transferase-like"/>
    <property type="match status" value="1"/>
</dbReference>
<dbReference type="EC" id="6.3.3.2" evidence="2"/>
<comment type="cofactor">
    <cofactor evidence="2">
        <name>Mg(2+)</name>
        <dbReference type="ChEBI" id="CHEBI:18420"/>
    </cofactor>
</comment>
<dbReference type="PANTHER" id="PTHR23407">
    <property type="entry name" value="ATPASE INHIBITOR/5-FORMYLTETRAHYDROFOLATE CYCLO-LIGASE"/>
    <property type="match status" value="1"/>
</dbReference>